<evidence type="ECO:0000313" key="3">
    <source>
        <dbReference type="EMBL" id="MBK1833162.1"/>
    </source>
</evidence>
<dbReference type="EMBL" id="JAENIO010000006">
    <property type="protein sequence ID" value="MBK1833162.1"/>
    <property type="molecule type" value="Genomic_DNA"/>
</dbReference>
<protein>
    <recommendedName>
        <fullName evidence="5">DUF2268 domain-containing protein</fullName>
    </recommendedName>
</protein>
<proteinExistence type="predicted"/>
<name>A0A934VLE8_9BACT</name>
<dbReference type="RefSeq" id="WP_200390596.1">
    <property type="nucleotide sequence ID" value="NZ_JAENIO010000006.1"/>
</dbReference>
<feature type="region of interest" description="Disordered" evidence="1">
    <location>
        <begin position="29"/>
        <end position="58"/>
    </location>
</feature>
<gene>
    <name evidence="3" type="ORF">JIN78_03735</name>
</gene>
<dbReference type="AlphaFoldDB" id="A0A934VLE8"/>
<reference evidence="3" key="1">
    <citation type="submission" date="2021-01" db="EMBL/GenBank/DDBJ databases">
        <title>Modified the classification status of verrucomicrobia.</title>
        <authorList>
            <person name="Feng X."/>
        </authorList>
    </citation>
    <scope>NUCLEOTIDE SEQUENCE</scope>
    <source>
        <strain evidence="3">KCTC 12986</strain>
    </source>
</reference>
<organism evidence="3 4">
    <name type="scientific">Roseibacillus ishigakijimensis</name>
    <dbReference type="NCBI Taxonomy" id="454146"/>
    <lineage>
        <taxon>Bacteria</taxon>
        <taxon>Pseudomonadati</taxon>
        <taxon>Verrucomicrobiota</taxon>
        <taxon>Verrucomicrobiia</taxon>
        <taxon>Verrucomicrobiales</taxon>
        <taxon>Verrucomicrobiaceae</taxon>
        <taxon>Roseibacillus</taxon>
    </lineage>
</organism>
<evidence type="ECO:0008006" key="5">
    <source>
        <dbReference type="Google" id="ProtNLM"/>
    </source>
</evidence>
<sequence>MKIIVSSALAFTAGFGLILPFQSGVAKAANSPSKHDTKSAPPGHASKSQPENRPETASKAYISEADREEALAPFLAAIASDDWSRDEIQTQFAKHLDFILVQESSASPIAFSSPGEEVFTALCQKDIALVIELVPAFLRYPATTHTAAGETLVDHCVALPTHYLDVAAQDSEATFLQALKASRTHRSFHSSQAVDMPANFDYRLVADEMHAWLETHPQEHFSAMPFDLFLNWGMSDFAGAVAWLQARPERDEARYPEWSFAAAFRGYRGDHTLRRPHYQKPSAEEIGTALGQYWHQSDLDAQDLLAALRTNLTPELLAAFVRASAQ</sequence>
<keyword evidence="4" id="KW-1185">Reference proteome</keyword>
<keyword evidence="2" id="KW-0732">Signal</keyword>
<comment type="caution">
    <text evidence="3">The sequence shown here is derived from an EMBL/GenBank/DDBJ whole genome shotgun (WGS) entry which is preliminary data.</text>
</comment>
<feature type="chain" id="PRO_5037003263" description="DUF2268 domain-containing protein" evidence="2">
    <location>
        <begin position="29"/>
        <end position="326"/>
    </location>
</feature>
<dbReference type="Proteomes" id="UP000604083">
    <property type="component" value="Unassembled WGS sequence"/>
</dbReference>
<evidence type="ECO:0000256" key="2">
    <source>
        <dbReference type="SAM" id="SignalP"/>
    </source>
</evidence>
<evidence type="ECO:0000256" key="1">
    <source>
        <dbReference type="SAM" id="MobiDB-lite"/>
    </source>
</evidence>
<feature type="signal peptide" evidence="2">
    <location>
        <begin position="1"/>
        <end position="28"/>
    </location>
</feature>
<accession>A0A934VLE8</accession>
<evidence type="ECO:0000313" key="4">
    <source>
        <dbReference type="Proteomes" id="UP000604083"/>
    </source>
</evidence>